<evidence type="ECO:0000256" key="2">
    <source>
        <dbReference type="SAM" id="Phobius"/>
    </source>
</evidence>
<dbReference type="Proteomes" id="UP001283361">
    <property type="component" value="Unassembled WGS sequence"/>
</dbReference>
<proteinExistence type="predicted"/>
<protein>
    <submittedName>
        <fullName evidence="3">Uncharacterized protein</fullName>
    </submittedName>
</protein>
<gene>
    <name evidence="3" type="ORF">RRG08_001083</name>
</gene>
<feature type="transmembrane region" description="Helical" evidence="2">
    <location>
        <begin position="130"/>
        <end position="150"/>
    </location>
</feature>
<feature type="compositionally biased region" description="Low complexity" evidence="1">
    <location>
        <begin position="7"/>
        <end position="19"/>
    </location>
</feature>
<reference evidence="3" key="1">
    <citation type="journal article" date="2023" name="G3 (Bethesda)">
        <title>A reference genome for the long-term kleptoplast-retaining sea slug Elysia crispata morphotype clarki.</title>
        <authorList>
            <person name="Eastman K.E."/>
            <person name="Pendleton A.L."/>
            <person name="Shaikh M.A."/>
            <person name="Suttiyut T."/>
            <person name="Ogas R."/>
            <person name="Tomko P."/>
            <person name="Gavelis G."/>
            <person name="Widhalm J.R."/>
            <person name="Wisecaver J.H."/>
        </authorList>
    </citation>
    <scope>NUCLEOTIDE SEQUENCE</scope>
    <source>
        <strain evidence="3">ECLA1</strain>
    </source>
</reference>
<evidence type="ECO:0000313" key="4">
    <source>
        <dbReference type="Proteomes" id="UP001283361"/>
    </source>
</evidence>
<sequence>MTRRLKCTQPPTTAQCQATAEDRQPTPGSLARQTPGVDRQIYRLASGHARVKIIASNRIHSKSGSTRRARVDRFKFNCITVSPRTTGRQVHLTTTVLTCNRLNLYRSRRGNGIHTTEDKNIGDSGILSNLSALTLCFLWLHYASLVFLLIDPALDPGVNSSSELLQSTKACAAWNLEL</sequence>
<evidence type="ECO:0000256" key="1">
    <source>
        <dbReference type="SAM" id="MobiDB-lite"/>
    </source>
</evidence>
<keyword evidence="4" id="KW-1185">Reference proteome</keyword>
<dbReference type="EMBL" id="JAWDGP010001087">
    <property type="protein sequence ID" value="KAK3794936.1"/>
    <property type="molecule type" value="Genomic_DNA"/>
</dbReference>
<keyword evidence="2" id="KW-1133">Transmembrane helix</keyword>
<organism evidence="3 4">
    <name type="scientific">Elysia crispata</name>
    <name type="common">lettuce slug</name>
    <dbReference type="NCBI Taxonomy" id="231223"/>
    <lineage>
        <taxon>Eukaryota</taxon>
        <taxon>Metazoa</taxon>
        <taxon>Spiralia</taxon>
        <taxon>Lophotrochozoa</taxon>
        <taxon>Mollusca</taxon>
        <taxon>Gastropoda</taxon>
        <taxon>Heterobranchia</taxon>
        <taxon>Euthyneura</taxon>
        <taxon>Panpulmonata</taxon>
        <taxon>Sacoglossa</taxon>
        <taxon>Placobranchoidea</taxon>
        <taxon>Plakobranchidae</taxon>
        <taxon>Elysia</taxon>
    </lineage>
</organism>
<name>A0AAE1AXA5_9GAST</name>
<keyword evidence="2" id="KW-0812">Transmembrane</keyword>
<comment type="caution">
    <text evidence="3">The sequence shown here is derived from an EMBL/GenBank/DDBJ whole genome shotgun (WGS) entry which is preliminary data.</text>
</comment>
<accession>A0AAE1AXA5</accession>
<feature type="non-terminal residue" evidence="3">
    <location>
        <position position="1"/>
    </location>
</feature>
<dbReference type="AlphaFoldDB" id="A0AAE1AXA5"/>
<keyword evidence="2" id="KW-0472">Membrane</keyword>
<evidence type="ECO:0000313" key="3">
    <source>
        <dbReference type="EMBL" id="KAK3794936.1"/>
    </source>
</evidence>
<feature type="region of interest" description="Disordered" evidence="1">
    <location>
        <begin position="1"/>
        <end position="34"/>
    </location>
</feature>